<proteinExistence type="predicted"/>
<dbReference type="HOGENOM" id="CLU_2842427_0_0_4"/>
<keyword evidence="3" id="KW-1185">Reference proteome</keyword>
<dbReference type="EMBL" id="CU633750">
    <property type="protein sequence ID" value="CAQ71395.1"/>
    <property type="molecule type" value="Genomic_DNA"/>
</dbReference>
<dbReference type="Proteomes" id="UP000001692">
    <property type="component" value="Chromosome 2"/>
</dbReference>
<protein>
    <submittedName>
        <fullName evidence="2">Uncharacterized protein</fullName>
    </submittedName>
</protein>
<reference evidence="2 3" key="1">
    <citation type="journal article" date="2008" name="Genome Res.">
        <title>Genome sequence of the beta-rhizobium Cupriavidus taiwanensis and comparative genomics of rhizobia.</title>
        <authorList>
            <person name="Amadou C."/>
            <person name="Pascal G."/>
            <person name="Mangenot S."/>
            <person name="Glew M."/>
            <person name="Bontemps C."/>
            <person name="Capela D."/>
            <person name="Carrere S."/>
            <person name="Cruveiller S."/>
            <person name="Dossat C."/>
            <person name="Lajus A."/>
            <person name="Marchetti M."/>
            <person name="Poinsot V."/>
            <person name="Rouy Z."/>
            <person name="Servin B."/>
            <person name="Saad M."/>
            <person name="Schenowitz C."/>
            <person name="Barbe V."/>
            <person name="Batut J."/>
            <person name="Medigue C."/>
            <person name="Masson-Boivin C."/>
        </authorList>
    </citation>
    <scope>NUCLEOTIDE SEQUENCE [LARGE SCALE GENOMIC DNA]</scope>
    <source>
        <strain evidence="3">DSM 17343 / BCRC 17206 / CCUG 44338 / CIP 107171 / LMG 19424 / R1</strain>
    </source>
</reference>
<sequence length="65" mass="7289">MPTANVERPARFGRPTSWMLLPSPPPLSRKRERGANKRYPEAVGLARDNACERSDALRASAQDLR</sequence>
<accession>B3R920</accession>
<evidence type="ECO:0000313" key="3">
    <source>
        <dbReference type="Proteomes" id="UP000001692"/>
    </source>
</evidence>
<dbReference type="KEGG" id="cti:RALTA_B0779"/>
<organism evidence="2 3">
    <name type="scientific">Cupriavidus taiwanensis (strain DSM 17343 / BCRC 17206 / CCUG 44338 / CIP 107171 / LMG 19424 / R1)</name>
    <name type="common">Ralstonia taiwanensis (strain LMG 19424)</name>
    <dbReference type="NCBI Taxonomy" id="977880"/>
    <lineage>
        <taxon>Bacteria</taxon>
        <taxon>Pseudomonadati</taxon>
        <taxon>Pseudomonadota</taxon>
        <taxon>Betaproteobacteria</taxon>
        <taxon>Burkholderiales</taxon>
        <taxon>Burkholderiaceae</taxon>
        <taxon>Cupriavidus</taxon>
    </lineage>
</organism>
<name>B3R920_CUPTR</name>
<feature type="region of interest" description="Disordered" evidence="1">
    <location>
        <begin position="1"/>
        <end position="38"/>
    </location>
</feature>
<dbReference type="AlphaFoldDB" id="B3R920"/>
<gene>
    <name evidence="2" type="ordered locus">RALTA_B0779</name>
</gene>
<evidence type="ECO:0000313" key="2">
    <source>
        <dbReference type="EMBL" id="CAQ71395.1"/>
    </source>
</evidence>
<evidence type="ECO:0000256" key="1">
    <source>
        <dbReference type="SAM" id="MobiDB-lite"/>
    </source>
</evidence>